<dbReference type="KEGG" id="bgok:Pr1d_02640"/>
<dbReference type="CDD" id="cd07153">
    <property type="entry name" value="Fur_like"/>
    <property type="match status" value="1"/>
</dbReference>
<dbReference type="GO" id="GO:1900376">
    <property type="term" value="P:regulation of secondary metabolite biosynthetic process"/>
    <property type="evidence" value="ECO:0007669"/>
    <property type="project" value="TreeGrafter"/>
</dbReference>
<comment type="subunit">
    <text evidence="3">Homodimer.</text>
</comment>
<evidence type="ECO:0000256" key="2">
    <source>
        <dbReference type="ARBA" id="ARBA00007957"/>
    </source>
</evidence>
<dbReference type="InterPro" id="IPR036390">
    <property type="entry name" value="WH_DNA-bd_sf"/>
</dbReference>
<keyword evidence="5" id="KW-0963">Cytoplasm</keyword>
<comment type="similarity">
    <text evidence="2">Belongs to the Fur family.</text>
</comment>
<evidence type="ECO:0000256" key="1">
    <source>
        <dbReference type="ARBA" id="ARBA00004496"/>
    </source>
</evidence>
<dbReference type="Gene3D" id="3.30.1490.190">
    <property type="match status" value="1"/>
</dbReference>
<keyword evidence="10" id="KW-0238">DNA-binding</keyword>
<dbReference type="PANTHER" id="PTHR33202">
    <property type="entry name" value="ZINC UPTAKE REGULATION PROTEIN"/>
    <property type="match status" value="1"/>
</dbReference>
<evidence type="ECO:0000256" key="9">
    <source>
        <dbReference type="ARBA" id="ARBA00023015"/>
    </source>
</evidence>
<organism evidence="14 15">
    <name type="scientific">Bythopirellula goksoeyrii</name>
    <dbReference type="NCBI Taxonomy" id="1400387"/>
    <lineage>
        <taxon>Bacteria</taxon>
        <taxon>Pseudomonadati</taxon>
        <taxon>Planctomycetota</taxon>
        <taxon>Planctomycetia</taxon>
        <taxon>Pirellulales</taxon>
        <taxon>Lacipirellulaceae</taxon>
        <taxon>Bythopirellula</taxon>
    </lineage>
</organism>
<evidence type="ECO:0000313" key="14">
    <source>
        <dbReference type="EMBL" id="QEG33003.1"/>
    </source>
</evidence>
<feature type="binding site" evidence="12">
    <location>
        <position position="144"/>
    </location>
    <ligand>
        <name>Zn(2+)</name>
        <dbReference type="ChEBI" id="CHEBI:29105"/>
    </ligand>
</feature>
<evidence type="ECO:0000256" key="7">
    <source>
        <dbReference type="ARBA" id="ARBA00022723"/>
    </source>
</evidence>
<feature type="binding site" evidence="12">
    <location>
        <position position="147"/>
    </location>
    <ligand>
        <name>Zn(2+)</name>
        <dbReference type="ChEBI" id="CHEBI:29105"/>
    </ligand>
</feature>
<evidence type="ECO:0000256" key="12">
    <source>
        <dbReference type="PIRSR" id="PIRSR602481-1"/>
    </source>
</evidence>
<dbReference type="InterPro" id="IPR036388">
    <property type="entry name" value="WH-like_DNA-bd_sf"/>
</dbReference>
<dbReference type="GO" id="GO:0005829">
    <property type="term" value="C:cytosol"/>
    <property type="evidence" value="ECO:0007669"/>
    <property type="project" value="TreeGrafter"/>
</dbReference>
<feature type="binding site" evidence="13">
    <location>
        <position position="140"/>
    </location>
    <ligand>
        <name>Fe cation</name>
        <dbReference type="ChEBI" id="CHEBI:24875"/>
    </ligand>
</feature>
<dbReference type="EMBL" id="CP042913">
    <property type="protein sequence ID" value="QEG33003.1"/>
    <property type="molecule type" value="Genomic_DNA"/>
</dbReference>
<sequence>MRYLICHHVSIETILAFIETRPIDSELGRKVRLVMSSGYSLGTVEVSSSPQERFADFLQSKGKRITQQRRILIDFVFKRHDHFDAEELILNLAQVPEGRKVSRPTVYRTLNELVDSGLLRRMNLRGRAIYEHDYGYPQHDHLHCTMCDKLIEFQSKELSDLRRAVAAEYDFRDSGHRLIISGVCSDCSATRHRRHTPLDLV</sequence>
<dbReference type="InterPro" id="IPR043135">
    <property type="entry name" value="Fur_C"/>
</dbReference>
<evidence type="ECO:0000256" key="11">
    <source>
        <dbReference type="ARBA" id="ARBA00023163"/>
    </source>
</evidence>
<comment type="cofactor">
    <cofactor evidence="12">
        <name>Zn(2+)</name>
        <dbReference type="ChEBI" id="CHEBI:29105"/>
    </cofactor>
    <text evidence="12">Binds 1 zinc ion per subunit.</text>
</comment>
<name>A0A5B9QFH7_9BACT</name>
<evidence type="ECO:0000256" key="3">
    <source>
        <dbReference type="ARBA" id="ARBA00011738"/>
    </source>
</evidence>
<comment type="subcellular location">
    <subcellularLocation>
        <location evidence="1">Cytoplasm</location>
    </subcellularLocation>
</comment>
<dbReference type="SUPFAM" id="SSF46785">
    <property type="entry name" value="Winged helix' DNA-binding domain"/>
    <property type="match status" value="1"/>
</dbReference>
<feature type="binding site" evidence="12">
    <location>
        <position position="184"/>
    </location>
    <ligand>
        <name>Zn(2+)</name>
        <dbReference type="ChEBI" id="CHEBI:29105"/>
    </ligand>
</feature>
<proteinExistence type="inferred from homology"/>
<evidence type="ECO:0000256" key="13">
    <source>
        <dbReference type="PIRSR" id="PIRSR602481-2"/>
    </source>
</evidence>
<evidence type="ECO:0000256" key="5">
    <source>
        <dbReference type="ARBA" id="ARBA00022490"/>
    </source>
</evidence>
<keyword evidence="6" id="KW-0678">Repressor</keyword>
<feature type="binding site" evidence="12">
    <location>
        <position position="187"/>
    </location>
    <ligand>
        <name>Zn(2+)</name>
        <dbReference type="ChEBI" id="CHEBI:29105"/>
    </ligand>
</feature>
<keyword evidence="9" id="KW-0805">Transcription regulation</keyword>
<evidence type="ECO:0000256" key="6">
    <source>
        <dbReference type="ARBA" id="ARBA00022491"/>
    </source>
</evidence>
<reference evidence="14 15" key="1">
    <citation type="submission" date="2019-08" db="EMBL/GenBank/DDBJ databases">
        <title>Deep-cultivation of Planctomycetes and their phenomic and genomic characterization uncovers novel biology.</title>
        <authorList>
            <person name="Wiegand S."/>
            <person name="Jogler M."/>
            <person name="Boedeker C."/>
            <person name="Pinto D."/>
            <person name="Vollmers J."/>
            <person name="Rivas-Marin E."/>
            <person name="Kohn T."/>
            <person name="Peeters S.H."/>
            <person name="Heuer A."/>
            <person name="Rast P."/>
            <person name="Oberbeckmann S."/>
            <person name="Bunk B."/>
            <person name="Jeske O."/>
            <person name="Meyerdierks A."/>
            <person name="Storesund J.E."/>
            <person name="Kallscheuer N."/>
            <person name="Luecker S."/>
            <person name="Lage O.M."/>
            <person name="Pohl T."/>
            <person name="Merkel B.J."/>
            <person name="Hornburger P."/>
            <person name="Mueller R.-W."/>
            <person name="Bruemmer F."/>
            <person name="Labrenz M."/>
            <person name="Spormann A.M."/>
            <person name="Op den Camp H."/>
            <person name="Overmann J."/>
            <person name="Amann R."/>
            <person name="Jetten M.S.M."/>
            <person name="Mascher T."/>
            <person name="Medema M.H."/>
            <person name="Devos D.P."/>
            <person name="Kaster A.-K."/>
            <person name="Ovreas L."/>
            <person name="Rohde M."/>
            <person name="Galperin M.Y."/>
            <person name="Jogler C."/>
        </authorList>
    </citation>
    <scope>NUCLEOTIDE SEQUENCE [LARGE SCALE GENOMIC DNA]</scope>
    <source>
        <strain evidence="14 15">Pr1d</strain>
    </source>
</reference>
<evidence type="ECO:0000256" key="8">
    <source>
        <dbReference type="ARBA" id="ARBA00022833"/>
    </source>
</evidence>
<dbReference type="Pfam" id="PF01475">
    <property type="entry name" value="FUR"/>
    <property type="match status" value="1"/>
</dbReference>
<keyword evidence="8 12" id="KW-0862">Zinc</keyword>
<evidence type="ECO:0000256" key="4">
    <source>
        <dbReference type="ARBA" id="ARBA00020910"/>
    </source>
</evidence>
<keyword evidence="7 12" id="KW-0479">Metal-binding</keyword>
<comment type="cofactor">
    <cofactor evidence="13">
        <name>Mn(2+)</name>
        <dbReference type="ChEBI" id="CHEBI:29035"/>
    </cofactor>
    <cofactor evidence="13">
        <name>Fe(2+)</name>
        <dbReference type="ChEBI" id="CHEBI:29033"/>
    </cofactor>
    <text evidence="13">Binds 1 Mn(2+) or Fe(2+) ion per subunit.</text>
</comment>
<accession>A0A5B9QFH7</accession>
<dbReference type="AlphaFoldDB" id="A0A5B9QFH7"/>
<evidence type="ECO:0000256" key="10">
    <source>
        <dbReference type="ARBA" id="ARBA00023125"/>
    </source>
</evidence>
<dbReference type="Gene3D" id="1.10.10.10">
    <property type="entry name" value="Winged helix-like DNA-binding domain superfamily/Winged helix DNA-binding domain"/>
    <property type="match status" value="1"/>
</dbReference>
<dbReference type="GO" id="GO:0008270">
    <property type="term" value="F:zinc ion binding"/>
    <property type="evidence" value="ECO:0007669"/>
    <property type="project" value="TreeGrafter"/>
</dbReference>
<evidence type="ECO:0000313" key="15">
    <source>
        <dbReference type="Proteomes" id="UP000323917"/>
    </source>
</evidence>
<dbReference type="GO" id="GO:0000976">
    <property type="term" value="F:transcription cis-regulatory region binding"/>
    <property type="evidence" value="ECO:0007669"/>
    <property type="project" value="TreeGrafter"/>
</dbReference>
<protein>
    <recommendedName>
        <fullName evidence="4">Ferric uptake regulation protein</fullName>
    </recommendedName>
</protein>
<dbReference type="GO" id="GO:0045892">
    <property type="term" value="P:negative regulation of DNA-templated transcription"/>
    <property type="evidence" value="ECO:0007669"/>
    <property type="project" value="TreeGrafter"/>
</dbReference>
<dbReference type="GO" id="GO:0003700">
    <property type="term" value="F:DNA-binding transcription factor activity"/>
    <property type="evidence" value="ECO:0007669"/>
    <property type="project" value="InterPro"/>
</dbReference>
<keyword evidence="13" id="KW-0408">Iron</keyword>
<gene>
    <name evidence="14" type="primary">fur</name>
    <name evidence="14" type="ORF">Pr1d_02640</name>
</gene>
<keyword evidence="15" id="KW-1185">Reference proteome</keyword>
<feature type="binding site" evidence="13">
    <location>
        <position position="176"/>
    </location>
    <ligand>
        <name>Fe cation</name>
        <dbReference type="ChEBI" id="CHEBI:24875"/>
    </ligand>
</feature>
<dbReference type="InterPro" id="IPR002481">
    <property type="entry name" value="FUR"/>
</dbReference>
<keyword evidence="11" id="KW-0804">Transcription</keyword>
<dbReference type="PANTHER" id="PTHR33202:SF2">
    <property type="entry name" value="FERRIC UPTAKE REGULATION PROTEIN"/>
    <property type="match status" value="1"/>
</dbReference>
<dbReference type="Proteomes" id="UP000323917">
    <property type="component" value="Chromosome"/>
</dbReference>